<feature type="chain" id="PRO_5003224890" evidence="5">
    <location>
        <begin position="22"/>
        <end position="333"/>
    </location>
</feature>
<evidence type="ECO:0000313" key="8">
    <source>
        <dbReference type="Proteomes" id="UP000006228"/>
    </source>
</evidence>
<keyword evidence="4" id="KW-0472">Membrane</keyword>
<evidence type="ECO:0000256" key="4">
    <source>
        <dbReference type="ARBA" id="ARBA00023136"/>
    </source>
</evidence>
<dbReference type="GO" id="GO:0034220">
    <property type="term" value="P:monoatomic ion transmembrane transport"/>
    <property type="evidence" value="ECO:0007669"/>
    <property type="project" value="InterPro"/>
</dbReference>
<dbReference type="OrthoDB" id="8173690at2"/>
<dbReference type="EMBL" id="AEVT01000099">
    <property type="protein sequence ID" value="EGA68705.1"/>
    <property type="molecule type" value="Genomic_DNA"/>
</dbReference>
<evidence type="ECO:0000256" key="3">
    <source>
        <dbReference type="ARBA" id="ARBA00022729"/>
    </source>
</evidence>
<dbReference type="Proteomes" id="UP000006228">
    <property type="component" value="Unassembled WGS sequence"/>
</dbReference>
<reference evidence="7 8" key="1">
    <citation type="journal article" date="2012" name="Int. J. Syst. Evol. Microbiol.">
        <title>Vibrio caribbeanicus sp. nov., isolated from the marine sponge Scleritoderma cyanea.</title>
        <authorList>
            <person name="Hoffmann M."/>
            <person name="Monday S.R."/>
            <person name="Allard M.W."/>
            <person name="Strain E.A."/>
            <person name="Whittaker P."/>
            <person name="Naum M."/>
            <person name="McCarthy P.J."/>
            <person name="Lopez J.V."/>
            <person name="Fischer M."/>
            <person name="Brown E.W."/>
        </authorList>
    </citation>
    <scope>NUCLEOTIDE SEQUENCE [LARGE SCALE GENOMIC DNA]</scope>
    <source>
        <strain evidence="8">DSMZ 21326</strain>
    </source>
</reference>
<proteinExistence type="inferred from homology"/>
<dbReference type="InterPro" id="IPR050298">
    <property type="entry name" value="Gram-neg_bact_OMP"/>
</dbReference>
<dbReference type="Gene3D" id="2.40.160.10">
    <property type="entry name" value="Porin"/>
    <property type="match status" value="1"/>
</dbReference>
<dbReference type="PRINTS" id="PR00183">
    <property type="entry name" value="ECOLIPORIN"/>
</dbReference>
<evidence type="ECO:0000256" key="1">
    <source>
        <dbReference type="ARBA" id="ARBA00004571"/>
    </source>
</evidence>
<evidence type="ECO:0000256" key="2">
    <source>
        <dbReference type="ARBA" id="ARBA00007539"/>
    </source>
</evidence>
<dbReference type="GeneID" id="95570851"/>
<dbReference type="SUPFAM" id="SSF56935">
    <property type="entry name" value="Porins"/>
    <property type="match status" value="1"/>
</dbReference>
<name>E8MBC2_PHOS4</name>
<evidence type="ECO:0000256" key="5">
    <source>
        <dbReference type="SAM" id="SignalP"/>
    </source>
</evidence>
<comment type="subcellular location">
    <subcellularLocation>
        <location evidence="1">Cell outer membrane</location>
        <topology evidence="1">Multi-pass membrane protein</topology>
    </subcellularLocation>
</comment>
<comment type="similarity">
    <text evidence="2">Belongs to the Gram-negative porin family.</text>
</comment>
<protein>
    <submittedName>
        <fullName evidence="7">Outer membrane protein</fullName>
    </submittedName>
</protein>
<dbReference type="GO" id="GO:0015288">
    <property type="term" value="F:porin activity"/>
    <property type="evidence" value="ECO:0007669"/>
    <property type="project" value="InterPro"/>
</dbReference>
<evidence type="ECO:0000259" key="6">
    <source>
        <dbReference type="Pfam" id="PF13609"/>
    </source>
</evidence>
<dbReference type="InterPro" id="IPR001897">
    <property type="entry name" value="Porin_gammaproteobac"/>
</dbReference>
<dbReference type="PANTHER" id="PTHR34501:SF2">
    <property type="entry name" value="OUTER MEMBRANE PORIN F-RELATED"/>
    <property type="match status" value="1"/>
</dbReference>
<gene>
    <name evidence="7" type="ORF">VISI1226_03655</name>
</gene>
<dbReference type="AlphaFoldDB" id="E8MBC2"/>
<dbReference type="Pfam" id="PF13609">
    <property type="entry name" value="Porin_4"/>
    <property type="match status" value="1"/>
</dbReference>
<dbReference type="InterPro" id="IPR033900">
    <property type="entry name" value="Gram_neg_porin_domain"/>
</dbReference>
<organism evidence="7 8">
    <name type="scientific">Vibrio sinaloensis DSM 21326</name>
    <dbReference type="NCBI Taxonomy" id="945550"/>
    <lineage>
        <taxon>Bacteria</taxon>
        <taxon>Pseudomonadati</taxon>
        <taxon>Pseudomonadota</taxon>
        <taxon>Gammaproteobacteria</taxon>
        <taxon>Vibrionales</taxon>
        <taxon>Vibrionaceae</taxon>
        <taxon>Vibrio</taxon>
        <taxon>Vibrio oreintalis group</taxon>
    </lineage>
</organism>
<feature type="domain" description="Porin" evidence="6">
    <location>
        <begin position="7"/>
        <end position="305"/>
    </location>
</feature>
<feature type="signal peptide" evidence="5">
    <location>
        <begin position="1"/>
        <end position="21"/>
    </location>
</feature>
<dbReference type="eggNOG" id="COG3203">
    <property type="taxonomic scope" value="Bacteria"/>
</dbReference>
<evidence type="ECO:0000313" key="7">
    <source>
        <dbReference type="EMBL" id="EGA68705.1"/>
    </source>
</evidence>
<dbReference type="PANTHER" id="PTHR34501">
    <property type="entry name" value="PROTEIN YDDL-RELATED"/>
    <property type="match status" value="1"/>
</dbReference>
<comment type="caution">
    <text evidence="7">The sequence shown here is derived from an EMBL/GenBank/DDBJ whole genome shotgun (WGS) entry which is preliminary data.</text>
</comment>
<dbReference type="RefSeq" id="WP_008080035.1">
    <property type="nucleotide sequence ID" value="NZ_AEVT01000099.1"/>
</dbReference>
<accession>E8MBC2</accession>
<dbReference type="GO" id="GO:0009279">
    <property type="term" value="C:cell outer membrane"/>
    <property type="evidence" value="ECO:0007669"/>
    <property type="project" value="UniProtKB-SubCell"/>
</dbReference>
<dbReference type="InterPro" id="IPR023614">
    <property type="entry name" value="Porin_dom_sf"/>
</dbReference>
<dbReference type="CDD" id="cd00342">
    <property type="entry name" value="gram_neg_porins"/>
    <property type="match status" value="1"/>
</dbReference>
<sequence>MKKAVLASAVIAVIASGSTLAATVYDSEGTELKVGGRVEFRGDFIGSKGAEVEGTMEDKSRARLNLKGKTDLNDDLTGFAVYEAEQGTGKDSFENRYMYAGLETGFGEFSAGRQDTAAVLITDLTDISEFSGLQQYIDAASDKEDSTFAYRGKFDALQLQASFTANNESDSDGFGLAALYALPMGLDLGAAYSKADLNKDYQQSSALFGAAYSLDALYLAITYSFGDNDNLDQDTPANSHKSEFTALEAAVAYKFTDQITAKLVYGKAEDENTDAKTKADSADFFEVVGYYKFNGNLSSYVSYMSNGLKEVKDADGVVVSGEDTLRLGIKYGF</sequence>
<keyword evidence="3 5" id="KW-0732">Signal</keyword>